<comment type="caution">
    <text evidence="1">The sequence shown here is derived from an EMBL/GenBank/DDBJ whole genome shotgun (WGS) entry which is preliminary data.</text>
</comment>
<dbReference type="AlphaFoldDB" id="A0A2N1MXT2"/>
<gene>
    <name evidence="1" type="ORF">RhiirC2_714834</name>
</gene>
<evidence type="ECO:0000313" key="1">
    <source>
        <dbReference type="EMBL" id="PKK66458.1"/>
    </source>
</evidence>
<accession>A0A2N1MXT2</accession>
<reference evidence="1 2" key="1">
    <citation type="submission" date="2016-04" db="EMBL/GenBank/DDBJ databases">
        <title>Genome analyses suggest a sexual origin of heterokaryosis in a supposedly ancient asexual fungus.</title>
        <authorList>
            <person name="Ropars J."/>
            <person name="Sedzielewska K."/>
            <person name="Noel J."/>
            <person name="Charron P."/>
            <person name="Farinelli L."/>
            <person name="Marton T."/>
            <person name="Kruger M."/>
            <person name="Pelin A."/>
            <person name="Brachmann A."/>
            <person name="Corradi N."/>
        </authorList>
    </citation>
    <scope>NUCLEOTIDE SEQUENCE [LARGE SCALE GENOMIC DNA]</scope>
    <source>
        <strain evidence="1 2">C2</strain>
    </source>
</reference>
<organism evidence="1 2">
    <name type="scientific">Rhizophagus irregularis</name>
    <dbReference type="NCBI Taxonomy" id="588596"/>
    <lineage>
        <taxon>Eukaryota</taxon>
        <taxon>Fungi</taxon>
        <taxon>Fungi incertae sedis</taxon>
        <taxon>Mucoromycota</taxon>
        <taxon>Glomeromycotina</taxon>
        <taxon>Glomeromycetes</taxon>
        <taxon>Glomerales</taxon>
        <taxon>Glomeraceae</taxon>
        <taxon>Rhizophagus</taxon>
    </lineage>
</organism>
<protein>
    <submittedName>
        <fullName evidence="1">Uncharacterized protein</fullName>
    </submittedName>
</protein>
<dbReference type="Proteomes" id="UP000233469">
    <property type="component" value="Unassembled WGS sequence"/>
</dbReference>
<reference evidence="1 2" key="2">
    <citation type="submission" date="2017-10" db="EMBL/GenBank/DDBJ databases">
        <title>Extensive intraspecific genome diversity in a model arbuscular mycorrhizal fungus.</title>
        <authorList>
            <person name="Chen E.C.H."/>
            <person name="Morin E."/>
            <person name="Baudet D."/>
            <person name="Noel J."/>
            <person name="Ndikumana S."/>
            <person name="Charron P."/>
            <person name="St-Onge C."/>
            <person name="Giorgi J."/>
            <person name="Grigoriev I.V."/>
            <person name="Roux C."/>
            <person name="Martin F.M."/>
            <person name="Corradi N."/>
        </authorList>
    </citation>
    <scope>NUCLEOTIDE SEQUENCE [LARGE SCALE GENOMIC DNA]</scope>
    <source>
        <strain evidence="1 2">C2</strain>
    </source>
</reference>
<evidence type="ECO:0000313" key="2">
    <source>
        <dbReference type="Proteomes" id="UP000233469"/>
    </source>
</evidence>
<sequence>MFEALNQPVMSYFEVKMQEYKSKKDLSVEVVKTLKSFNVMKIEKSTFPNMDFVHSFLSFQNNTDIPGGWYNSYIVAPNIRETMDECNVCNSVVVKCFGHFLDLSRILKHVLLSQNIHSVVDHSELVVRYQMPILESFKENV</sequence>
<dbReference type="EMBL" id="LLXL01001090">
    <property type="protein sequence ID" value="PKK66458.1"/>
    <property type="molecule type" value="Genomic_DNA"/>
</dbReference>
<name>A0A2N1MXT2_9GLOM</name>
<dbReference type="VEuPathDB" id="FungiDB:FUN_023056"/>
<dbReference type="VEuPathDB" id="FungiDB:RhiirFUN_001106"/>
<proteinExistence type="predicted"/>